<dbReference type="AlphaFoldDB" id="A0A812L046"/>
<feature type="binding site" evidence="1">
    <location>
        <position position="139"/>
    </location>
    <ligand>
        <name>Mg(2+)</name>
        <dbReference type="ChEBI" id="CHEBI:18420"/>
        <label>1</label>
    </ligand>
</feature>
<keyword evidence="1" id="KW-0479">Metal-binding</keyword>
<dbReference type="Proteomes" id="UP000601435">
    <property type="component" value="Unassembled WGS sequence"/>
</dbReference>
<reference evidence="2" key="1">
    <citation type="submission" date="2021-02" db="EMBL/GenBank/DDBJ databases">
        <authorList>
            <person name="Dougan E. K."/>
            <person name="Rhodes N."/>
            <person name="Thang M."/>
            <person name="Chan C."/>
        </authorList>
    </citation>
    <scope>NUCLEOTIDE SEQUENCE</scope>
</reference>
<gene>
    <name evidence="2" type="primary">tri1</name>
    <name evidence="2" type="ORF">SNEC2469_LOCUS3992</name>
</gene>
<dbReference type="InterPro" id="IPR036705">
    <property type="entry name" value="Ribosyl_crysJ1_sf"/>
</dbReference>
<keyword evidence="1" id="KW-0460">Magnesium</keyword>
<proteinExistence type="predicted"/>
<evidence type="ECO:0000313" key="2">
    <source>
        <dbReference type="EMBL" id="CAE7236601.1"/>
    </source>
</evidence>
<name>A0A812L046_9DINO</name>
<dbReference type="OrthoDB" id="2021138at2759"/>
<dbReference type="SUPFAM" id="SSF101478">
    <property type="entry name" value="ADP-ribosylglycohydrolase"/>
    <property type="match status" value="1"/>
</dbReference>
<dbReference type="InterPro" id="IPR005502">
    <property type="entry name" value="Ribosyl_crysJ1"/>
</dbReference>
<dbReference type="Pfam" id="PF03747">
    <property type="entry name" value="ADP_ribosyl_GH"/>
    <property type="match status" value="1"/>
</dbReference>
<comment type="caution">
    <text evidence="2">The sequence shown here is derived from an EMBL/GenBank/DDBJ whole genome shotgun (WGS) entry which is preliminary data.</text>
</comment>
<evidence type="ECO:0000313" key="3">
    <source>
        <dbReference type="Proteomes" id="UP000601435"/>
    </source>
</evidence>
<evidence type="ECO:0000256" key="1">
    <source>
        <dbReference type="PIRSR" id="PIRSR605502-1"/>
    </source>
</evidence>
<protein>
    <submittedName>
        <fullName evidence="2">Tri1 protein</fullName>
    </submittedName>
</protein>
<feature type="binding site" evidence="1">
    <location>
        <position position="140"/>
    </location>
    <ligand>
        <name>Mg(2+)</name>
        <dbReference type="ChEBI" id="CHEBI:18420"/>
        <label>1</label>
    </ligand>
</feature>
<keyword evidence="3" id="KW-1185">Reference proteome</keyword>
<feature type="binding site" evidence="1">
    <location>
        <position position="141"/>
    </location>
    <ligand>
        <name>Mg(2+)</name>
        <dbReference type="ChEBI" id="CHEBI:18420"/>
        <label>1</label>
    </ligand>
</feature>
<comment type="cofactor">
    <cofactor evidence="1">
        <name>Mg(2+)</name>
        <dbReference type="ChEBI" id="CHEBI:18420"/>
    </cofactor>
    <text evidence="1">Binds 2 magnesium ions per subunit.</text>
</comment>
<organism evidence="2 3">
    <name type="scientific">Symbiodinium necroappetens</name>
    <dbReference type="NCBI Taxonomy" id="1628268"/>
    <lineage>
        <taxon>Eukaryota</taxon>
        <taxon>Sar</taxon>
        <taxon>Alveolata</taxon>
        <taxon>Dinophyceae</taxon>
        <taxon>Suessiales</taxon>
        <taxon>Symbiodiniaceae</taxon>
        <taxon>Symbiodinium</taxon>
    </lineage>
</organism>
<dbReference type="Gene3D" id="1.10.4080.10">
    <property type="entry name" value="ADP-ribosylation/Crystallin J1"/>
    <property type="match status" value="1"/>
</dbReference>
<dbReference type="GO" id="GO:0046872">
    <property type="term" value="F:metal ion binding"/>
    <property type="evidence" value="ECO:0007669"/>
    <property type="project" value="UniProtKB-KW"/>
</dbReference>
<sequence>MDDLLQQLQHKINRTHPICVPSVNDKETGSRLCHWSPLADALGSNDPKSGGEWWAILDKLAAEDPGCGAAVGCLVGLALGDACGAPLEFCAVDSRLPDLPAGDFSDLRRPCLSGQLDDTGQLVYQNARNKFDLKLGQWTDDASMALCLADSLLVRGRYDGGDVRVRWHMWWFHGYCNAFRYDAERRKGRGSVGLGGNVAKSLQEIERTLAASRTQHVQSTPLLIENCHDPDPQGSVQIAQSSGRLQKNASHASVVPPIYQSSSNDSGNGFLASAETSISRSYNSAAVVGSNPRVLERSTHGSGVVQPLWLSRLRAVSLAAWETIQRA</sequence>
<dbReference type="EMBL" id="CAJNJA010008442">
    <property type="protein sequence ID" value="CAE7236601.1"/>
    <property type="molecule type" value="Genomic_DNA"/>
</dbReference>
<accession>A0A812L046</accession>